<protein>
    <submittedName>
        <fullName evidence="2">DUF814 domain-containing protein</fullName>
    </submittedName>
</protein>
<dbReference type="GO" id="GO:0000049">
    <property type="term" value="F:tRNA binding"/>
    <property type="evidence" value="ECO:0007669"/>
    <property type="project" value="TreeGrafter"/>
</dbReference>
<evidence type="ECO:0000313" key="2">
    <source>
        <dbReference type="EMBL" id="RQD72957.1"/>
    </source>
</evidence>
<name>A0A424Y9F2_9FIRM</name>
<dbReference type="GO" id="GO:1990112">
    <property type="term" value="C:RQC complex"/>
    <property type="evidence" value="ECO:0007669"/>
    <property type="project" value="TreeGrafter"/>
</dbReference>
<dbReference type="Proteomes" id="UP000285138">
    <property type="component" value="Unassembled WGS sequence"/>
</dbReference>
<dbReference type="PANTHER" id="PTHR15239:SF6">
    <property type="entry name" value="RIBOSOME QUALITY CONTROL COMPLEX SUBUNIT NEMF"/>
    <property type="match status" value="1"/>
</dbReference>
<accession>A0A424Y9F2</accession>
<dbReference type="GO" id="GO:0043023">
    <property type="term" value="F:ribosomal large subunit binding"/>
    <property type="evidence" value="ECO:0007669"/>
    <property type="project" value="TreeGrafter"/>
</dbReference>
<organism evidence="2 3">
    <name type="scientific">Candidatus Syntrophonatronum acetioxidans</name>
    <dbReference type="NCBI Taxonomy" id="1795816"/>
    <lineage>
        <taxon>Bacteria</taxon>
        <taxon>Bacillati</taxon>
        <taxon>Bacillota</taxon>
        <taxon>Clostridia</taxon>
        <taxon>Eubacteriales</taxon>
        <taxon>Syntrophomonadaceae</taxon>
        <taxon>Candidatus Syntrophonatronum</taxon>
    </lineage>
</organism>
<evidence type="ECO:0000259" key="1">
    <source>
        <dbReference type="Pfam" id="PF05670"/>
    </source>
</evidence>
<comment type="caution">
    <text evidence="2">The sequence shown here is derived from an EMBL/GenBank/DDBJ whole genome shotgun (WGS) entry which is preliminary data.</text>
</comment>
<dbReference type="PANTHER" id="PTHR15239">
    <property type="entry name" value="NUCLEAR EXPORT MEDIATOR FACTOR NEMF"/>
    <property type="match status" value="1"/>
</dbReference>
<dbReference type="GO" id="GO:0072344">
    <property type="term" value="P:rescue of stalled ribosome"/>
    <property type="evidence" value="ECO:0007669"/>
    <property type="project" value="TreeGrafter"/>
</dbReference>
<dbReference type="EMBL" id="QZAA01000286">
    <property type="protein sequence ID" value="RQD72957.1"/>
    <property type="molecule type" value="Genomic_DNA"/>
</dbReference>
<dbReference type="AlphaFoldDB" id="A0A424Y9F2"/>
<feature type="non-terminal residue" evidence="2">
    <location>
        <position position="1"/>
    </location>
</feature>
<feature type="domain" description="NFACT RNA-binding" evidence="1">
    <location>
        <begin position="1"/>
        <end position="89"/>
    </location>
</feature>
<dbReference type="Pfam" id="PF05670">
    <property type="entry name" value="NFACT-R_1"/>
    <property type="match status" value="1"/>
</dbReference>
<gene>
    <name evidence="2" type="ORF">D5R97_10080</name>
</gene>
<sequence>SEGFEIYVGKNNRQNEYLTLKMASREDLWLHAKEIPGSHVVVKGEAVPPQTLKEAALLAAYYSKGSDSSNVPVDYTKIKHVRKPRQARTGMVIYDHHKTIYVTPEEKEMKKIARA</sequence>
<evidence type="ECO:0000313" key="3">
    <source>
        <dbReference type="Proteomes" id="UP000285138"/>
    </source>
</evidence>
<dbReference type="InterPro" id="IPR051608">
    <property type="entry name" value="RQC_Subunit_NEMF"/>
</dbReference>
<proteinExistence type="predicted"/>
<reference evidence="2 3" key="1">
    <citation type="submission" date="2018-08" db="EMBL/GenBank/DDBJ databases">
        <title>The metabolism and importance of syntrophic acetate oxidation coupled to methane or sulfide production in haloalkaline environments.</title>
        <authorList>
            <person name="Timmers P.H.A."/>
            <person name="Vavourakis C.D."/>
            <person name="Sorokin D.Y."/>
            <person name="Sinninghe Damste J.S."/>
            <person name="Muyzer G."/>
            <person name="Stams A.J.M."/>
            <person name="Plugge C.M."/>
        </authorList>
    </citation>
    <scope>NUCLEOTIDE SEQUENCE [LARGE SCALE GENOMIC DNA]</scope>
    <source>
        <strain evidence="2">MSAO_Bac1</strain>
    </source>
</reference>
<dbReference type="InterPro" id="IPR008532">
    <property type="entry name" value="NFACT_RNA-bd"/>
</dbReference>